<evidence type="ECO:0000256" key="5">
    <source>
        <dbReference type="ARBA" id="ARBA00023239"/>
    </source>
</evidence>
<keyword evidence="2 7" id="KW-0812">Transmembrane</keyword>
<feature type="site" description="Important for catalytic activity" evidence="7">
    <location>
        <position position="494"/>
    </location>
</feature>
<dbReference type="Pfam" id="PF02618">
    <property type="entry name" value="YceG"/>
    <property type="match status" value="1"/>
</dbReference>
<dbReference type="RefSeq" id="WP_246063600.1">
    <property type="nucleotide sequence ID" value="NZ_VFQE01000001.1"/>
</dbReference>
<feature type="compositionally biased region" description="Basic and acidic residues" evidence="8">
    <location>
        <begin position="227"/>
        <end position="243"/>
    </location>
</feature>
<feature type="compositionally biased region" description="Gly residues" evidence="8">
    <location>
        <begin position="98"/>
        <end position="114"/>
    </location>
</feature>
<comment type="subcellular location">
    <subcellularLocation>
        <location evidence="7">Cell membrane</location>
        <topology evidence="7">Single-pass membrane protein</topology>
    </subcellularLocation>
</comment>
<evidence type="ECO:0000256" key="8">
    <source>
        <dbReference type="SAM" id="MobiDB-lite"/>
    </source>
</evidence>
<dbReference type="AlphaFoldDB" id="A0A543PGS8"/>
<comment type="function">
    <text evidence="7">Functions as a peptidoglycan terminase that cleaves nascent peptidoglycan strands endolytically to terminate their elongation.</text>
</comment>
<dbReference type="GO" id="GO:0005886">
    <property type="term" value="C:plasma membrane"/>
    <property type="evidence" value="ECO:0007669"/>
    <property type="project" value="UniProtKB-SubCell"/>
</dbReference>
<evidence type="ECO:0000256" key="2">
    <source>
        <dbReference type="ARBA" id="ARBA00022692"/>
    </source>
</evidence>
<feature type="transmembrane region" description="Helical" evidence="7">
    <location>
        <begin position="277"/>
        <end position="298"/>
    </location>
</feature>
<feature type="region of interest" description="Disordered" evidence="8">
    <location>
        <begin position="210"/>
        <end position="272"/>
    </location>
</feature>
<keyword evidence="3 7" id="KW-1133">Transmembrane helix</keyword>
<dbReference type="InterPro" id="IPR003770">
    <property type="entry name" value="MLTG-like"/>
</dbReference>
<proteinExistence type="inferred from homology"/>
<comment type="caution">
    <text evidence="9">The sequence shown here is derived from an EMBL/GenBank/DDBJ whole genome shotgun (WGS) entry which is preliminary data.</text>
</comment>
<keyword evidence="4 7" id="KW-0472">Membrane</keyword>
<name>A0A543PGS8_9ACTN</name>
<feature type="region of interest" description="Disordered" evidence="8">
    <location>
        <begin position="1"/>
        <end position="198"/>
    </location>
</feature>
<gene>
    <name evidence="7" type="primary">mltG</name>
    <name evidence="9" type="ORF">FHU33_2726</name>
</gene>
<comment type="similarity">
    <text evidence="7">Belongs to the transglycosylase MltG family.</text>
</comment>
<dbReference type="NCBIfam" id="TIGR00247">
    <property type="entry name" value="endolytic transglycosylase MltG"/>
    <property type="match status" value="1"/>
</dbReference>
<dbReference type="HAMAP" id="MF_02065">
    <property type="entry name" value="MltG"/>
    <property type="match status" value="1"/>
</dbReference>
<evidence type="ECO:0000256" key="3">
    <source>
        <dbReference type="ARBA" id="ARBA00022989"/>
    </source>
</evidence>
<accession>A0A543PGS8</accession>
<dbReference type="CDD" id="cd08010">
    <property type="entry name" value="MltG_like"/>
    <property type="match status" value="1"/>
</dbReference>
<dbReference type="GO" id="GO:0008932">
    <property type="term" value="F:lytic endotransglycosylase activity"/>
    <property type="evidence" value="ECO:0007669"/>
    <property type="project" value="UniProtKB-UniRule"/>
</dbReference>
<evidence type="ECO:0000256" key="4">
    <source>
        <dbReference type="ARBA" id="ARBA00023136"/>
    </source>
</evidence>
<keyword evidence="5 7" id="KW-0456">Lyase</keyword>
<keyword evidence="10" id="KW-1185">Reference proteome</keyword>
<dbReference type="EMBL" id="VFQE01000001">
    <property type="protein sequence ID" value="TQN43288.1"/>
    <property type="molecule type" value="Genomic_DNA"/>
</dbReference>
<evidence type="ECO:0000256" key="7">
    <source>
        <dbReference type="HAMAP-Rule" id="MF_02065"/>
    </source>
</evidence>
<evidence type="ECO:0000313" key="10">
    <source>
        <dbReference type="Proteomes" id="UP000319865"/>
    </source>
</evidence>
<feature type="compositionally biased region" description="Pro residues" evidence="8">
    <location>
        <begin position="116"/>
        <end position="127"/>
    </location>
</feature>
<keyword evidence="1 7" id="KW-1003">Cell membrane</keyword>
<dbReference type="Proteomes" id="UP000319865">
    <property type="component" value="Unassembled WGS sequence"/>
</dbReference>
<sequence length="617" mass="65654">MKDFGGGRHSSPDGSLPGTDGYGFGVPRYEPARYEVPPYVTGGFDPVGRTTSGASRRSPGVLDRHAHRTGDQTGPLVEPDWWSYGSSDHPDHPLSARHGGGSQDPDGWGTGGGLPPSHPSAPLPPRPLGVWDRLHPRQDTADDETVAAPVLPGAPLDTTRSGRQTPGPVGASHLSDDDRADDDATDAHVLDPDHGHLWEDQTGGLEVIGAHVEEDAPRRRGRRGRRARAEEHADDGHLIGHSDLDEDSLVHDPAFGEDIPVKPYDPRNGRARRRRSPVAVIGSLLVLAGIVVGIVLGGQKLIELIDPTAKDYTGQGTGEVPIRVQDGDTLSDIGRTLVGADVVASVGPFVEAAESNAASVGIQPGVYEMRLQMSGQAALDLLLDPTSRVLSRVTIPEGLTVERTLARLAEETGRPVEEFQAAAVDTAALGLPAYANGQLEGFLFPATYDVEPDDAPVDVLRQMVSRGTEVLTGLGIPEADRLAVVTKASLVQAEAGNVEDMGKVARVLENRLADGMALQLDTTVNYANDKGGITTTAADRANPSPYNTYLYPGLPPGAINNPGEDALRAVLNPTPGDWRFFVVVDPDTGDTRFAATKAEHDQNVELFRQWLRENPEG</sequence>
<dbReference type="PANTHER" id="PTHR30518:SF2">
    <property type="entry name" value="ENDOLYTIC MUREIN TRANSGLYCOSYLASE"/>
    <property type="match status" value="1"/>
</dbReference>
<dbReference type="GO" id="GO:0009252">
    <property type="term" value="P:peptidoglycan biosynthetic process"/>
    <property type="evidence" value="ECO:0007669"/>
    <property type="project" value="UniProtKB-UniRule"/>
</dbReference>
<dbReference type="GO" id="GO:0071555">
    <property type="term" value="P:cell wall organization"/>
    <property type="evidence" value="ECO:0007669"/>
    <property type="project" value="UniProtKB-KW"/>
</dbReference>
<keyword evidence="6 7" id="KW-0961">Cell wall biogenesis/degradation</keyword>
<comment type="catalytic activity">
    <reaction evidence="7">
        <text>a peptidoglycan chain = a peptidoglycan chain with N-acetyl-1,6-anhydromuramyl-[peptide] at the reducing end + a peptidoglycan chain with N-acetylglucosamine at the non-reducing end.</text>
        <dbReference type="EC" id="4.2.2.29"/>
    </reaction>
</comment>
<protein>
    <recommendedName>
        <fullName evidence="7">Endolytic murein transglycosylase</fullName>
        <ecNumber evidence="7">4.2.2.29</ecNumber>
    </recommendedName>
    <alternativeName>
        <fullName evidence="7">Peptidoglycan lytic transglycosylase</fullName>
    </alternativeName>
    <alternativeName>
        <fullName evidence="7">Peptidoglycan polymerization terminase</fullName>
    </alternativeName>
</protein>
<evidence type="ECO:0000256" key="6">
    <source>
        <dbReference type="ARBA" id="ARBA00023316"/>
    </source>
</evidence>
<evidence type="ECO:0000313" key="9">
    <source>
        <dbReference type="EMBL" id="TQN43288.1"/>
    </source>
</evidence>
<dbReference type="EC" id="4.2.2.29" evidence="7"/>
<evidence type="ECO:0000256" key="1">
    <source>
        <dbReference type="ARBA" id="ARBA00022475"/>
    </source>
</evidence>
<reference evidence="9 10" key="1">
    <citation type="submission" date="2019-06" db="EMBL/GenBank/DDBJ databases">
        <title>Sequencing the genomes of 1000 actinobacteria strains.</title>
        <authorList>
            <person name="Klenk H.-P."/>
        </authorList>
    </citation>
    <scope>NUCLEOTIDE SEQUENCE [LARGE SCALE GENOMIC DNA]</scope>
    <source>
        <strain evidence="9 10">DSM 46837</strain>
    </source>
</reference>
<dbReference type="PANTHER" id="PTHR30518">
    <property type="entry name" value="ENDOLYTIC MUREIN TRANSGLYCOSYLASE"/>
    <property type="match status" value="1"/>
</dbReference>
<organism evidence="9 10">
    <name type="scientific">Blastococcus colisei</name>
    <dbReference type="NCBI Taxonomy" id="1564162"/>
    <lineage>
        <taxon>Bacteria</taxon>
        <taxon>Bacillati</taxon>
        <taxon>Actinomycetota</taxon>
        <taxon>Actinomycetes</taxon>
        <taxon>Geodermatophilales</taxon>
        <taxon>Geodermatophilaceae</taxon>
        <taxon>Blastococcus</taxon>
    </lineage>
</organism>
<feature type="compositionally biased region" description="Basic and acidic residues" evidence="8">
    <location>
        <begin position="185"/>
        <end position="198"/>
    </location>
</feature>